<comment type="function">
    <text evidence="9">Catalyzes the NADPH-dependent rearrangement and reduction of 1-deoxy-D-xylulose-5-phosphate (DXP) to 2-C-methyl-D-erythritol 4-phosphate (MEP).</text>
</comment>
<dbReference type="SUPFAM" id="SSF69055">
    <property type="entry name" value="1-deoxy-D-xylulose-5-phosphate reductoisomerase, C-terminal domain"/>
    <property type="match status" value="1"/>
</dbReference>
<dbReference type="PANTHER" id="PTHR30525:SF0">
    <property type="entry name" value="1-DEOXY-D-XYLULOSE 5-PHOSPHATE REDUCTOISOMERASE, CHLOROPLASTIC"/>
    <property type="match status" value="1"/>
</dbReference>
<dbReference type="Pfam" id="PF02670">
    <property type="entry name" value="DXP_reductoisom"/>
    <property type="match status" value="1"/>
</dbReference>
<dbReference type="HAMAP" id="MF_00183">
    <property type="entry name" value="DXP_reductoisom"/>
    <property type="match status" value="1"/>
</dbReference>
<dbReference type="FunFam" id="3.40.50.720:FF:000045">
    <property type="entry name" value="1-deoxy-D-xylulose 5-phosphate reductoisomerase"/>
    <property type="match status" value="1"/>
</dbReference>
<protein>
    <recommendedName>
        <fullName evidence="9">1-deoxy-D-xylulose 5-phosphate reductoisomerase</fullName>
        <shortName evidence="9">DXP reductoisomerase</shortName>
        <ecNumber evidence="9">1.1.1.267</ecNumber>
    </recommendedName>
    <alternativeName>
        <fullName evidence="9">1-deoxyxylulose-5-phosphate reductoisomerase</fullName>
    </alternativeName>
    <alternativeName>
        <fullName evidence="9">2-C-methyl-D-erythritol 4-phosphate synthase</fullName>
    </alternativeName>
</protein>
<gene>
    <name evidence="9" type="primary">dxr</name>
    <name evidence="14" type="ORF">C882_4157</name>
</gene>
<keyword evidence="5 9" id="KW-0560">Oxidoreductase</keyword>
<feature type="binding site" evidence="9">
    <location>
        <position position="41"/>
    </location>
    <ligand>
        <name>NADPH</name>
        <dbReference type="ChEBI" id="CHEBI:57783"/>
    </ligand>
</feature>
<comment type="cofactor">
    <cofactor evidence="9">
        <name>Mg(2+)</name>
        <dbReference type="ChEBI" id="CHEBI:18420"/>
    </cofactor>
    <cofactor evidence="9">
        <name>Mn(2+)</name>
        <dbReference type="ChEBI" id="CHEBI:29035"/>
    </cofactor>
</comment>
<dbReference type="NCBIfam" id="TIGR00243">
    <property type="entry name" value="Dxr"/>
    <property type="match status" value="1"/>
</dbReference>
<dbReference type="GO" id="GO:0070402">
    <property type="term" value="F:NADPH binding"/>
    <property type="evidence" value="ECO:0007669"/>
    <property type="project" value="InterPro"/>
</dbReference>
<dbReference type="SUPFAM" id="SSF55347">
    <property type="entry name" value="Glyceraldehyde-3-phosphate dehydrogenase-like, C-terminal domain"/>
    <property type="match status" value="1"/>
</dbReference>
<feature type="binding site" evidence="9">
    <location>
        <position position="39"/>
    </location>
    <ligand>
        <name>NADPH</name>
        <dbReference type="ChEBI" id="CHEBI:57783"/>
    </ligand>
</feature>
<dbReference type="GO" id="GO:0051484">
    <property type="term" value="P:isopentenyl diphosphate biosynthetic process, methylerythritol 4-phosphate pathway involved in terpenoid biosynthetic process"/>
    <property type="evidence" value="ECO:0007669"/>
    <property type="project" value="UniProtKB-ARBA"/>
</dbReference>
<keyword evidence="6 9" id="KW-0464">Manganese</keyword>
<evidence type="ECO:0000256" key="1">
    <source>
        <dbReference type="ARBA" id="ARBA00005094"/>
    </source>
</evidence>
<accession>K9GXT1</accession>
<feature type="region of interest" description="Disordered" evidence="10">
    <location>
        <begin position="1"/>
        <end position="29"/>
    </location>
</feature>
<feature type="binding site" evidence="9">
    <location>
        <position position="201"/>
    </location>
    <ligand>
        <name>1-deoxy-D-xylulose 5-phosphate</name>
        <dbReference type="ChEBI" id="CHEBI:57792"/>
    </ligand>
</feature>
<evidence type="ECO:0000256" key="7">
    <source>
        <dbReference type="ARBA" id="ARBA00023229"/>
    </source>
</evidence>
<feature type="binding site" evidence="9">
    <location>
        <position position="246"/>
    </location>
    <ligand>
        <name>1-deoxy-D-xylulose 5-phosphate</name>
        <dbReference type="ChEBI" id="CHEBI:57792"/>
    </ligand>
</feature>
<evidence type="ECO:0000256" key="2">
    <source>
        <dbReference type="ARBA" id="ARBA00006825"/>
    </source>
</evidence>
<dbReference type="NCBIfam" id="NF009114">
    <property type="entry name" value="PRK12464.1"/>
    <property type="match status" value="1"/>
</dbReference>
<reference evidence="14 15" key="1">
    <citation type="journal article" date="2013" name="Genome Announc.">
        <title>Draft Genome Sequence of an Alphaproteobacterium, Caenispirillum salinarum AK4(T), Isolated from a Solar Saltern.</title>
        <authorList>
            <person name="Khatri I."/>
            <person name="Singh A."/>
            <person name="Korpole S."/>
            <person name="Pinnaka A.K."/>
            <person name="Subramanian S."/>
        </authorList>
    </citation>
    <scope>NUCLEOTIDE SEQUENCE [LARGE SCALE GENOMIC DNA]</scope>
    <source>
        <strain evidence="14 15">AK4</strain>
    </source>
</reference>
<dbReference type="SUPFAM" id="SSF51735">
    <property type="entry name" value="NAD(P)-binding Rossmann-fold domains"/>
    <property type="match status" value="1"/>
</dbReference>
<evidence type="ECO:0000313" key="14">
    <source>
        <dbReference type="EMBL" id="EKV30820.1"/>
    </source>
</evidence>
<feature type="binding site" evidence="9">
    <location>
        <position position="150"/>
    </location>
    <ligand>
        <name>1-deoxy-D-xylulose 5-phosphate</name>
        <dbReference type="ChEBI" id="CHEBI:57792"/>
    </ligand>
</feature>
<dbReference type="EC" id="1.1.1.267" evidence="9"/>
<evidence type="ECO:0000259" key="11">
    <source>
        <dbReference type="Pfam" id="PF02670"/>
    </source>
</evidence>
<evidence type="ECO:0000256" key="8">
    <source>
        <dbReference type="ARBA" id="ARBA00048543"/>
    </source>
</evidence>
<evidence type="ECO:0000256" key="10">
    <source>
        <dbReference type="SAM" id="MobiDB-lite"/>
    </source>
</evidence>
<dbReference type="InterPro" id="IPR013512">
    <property type="entry name" value="DXP_reductoisomerase_N"/>
</dbReference>
<dbReference type="GO" id="GO:0030604">
    <property type="term" value="F:1-deoxy-D-xylulose-5-phosphate reductoisomerase activity"/>
    <property type="evidence" value="ECO:0007669"/>
    <property type="project" value="UniProtKB-UniRule"/>
</dbReference>
<dbReference type="InterPro" id="IPR026877">
    <property type="entry name" value="DXPR_C"/>
</dbReference>
<dbReference type="STRING" id="1238182.C882_4157"/>
<name>K9GXT1_9PROT</name>
<dbReference type="Gene3D" id="3.40.50.720">
    <property type="entry name" value="NAD(P)-binding Rossmann-like Domain"/>
    <property type="match status" value="1"/>
</dbReference>
<feature type="binding site" evidence="9">
    <location>
        <position position="149"/>
    </location>
    <ligand>
        <name>NADPH</name>
        <dbReference type="ChEBI" id="CHEBI:57783"/>
    </ligand>
</feature>
<feature type="domain" description="DXP reductoisomerase C-terminal" evidence="13">
    <location>
        <begin position="286"/>
        <end position="402"/>
    </location>
</feature>
<evidence type="ECO:0000259" key="13">
    <source>
        <dbReference type="Pfam" id="PF13288"/>
    </source>
</evidence>
<dbReference type="AlphaFoldDB" id="K9GXT1"/>
<evidence type="ECO:0000256" key="5">
    <source>
        <dbReference type="ARBA" id="ARBA00023002"/>
    </source>
</evidence>
<feature type="binding site" evidence="9">
    <location>
        <position position="224"/>
    </location>
    <ligand>
        <name>1-deoxy-D-xylulose 5-phosphate</name>
        <dbReference type="ChEBI" id="CHEBI:57792"/>
    </ligand>
</feature>
<dbReference type="EMBL" id="ANHY01000007">
    <property type="protein sequence ID" value="EKV30820.1"/>
    <property type="molecule type" value="Genomic_DNA"/>
</dbReference>
<dbReference type="eggNOG" id="COG0743">
    <property type="taxonomic scope" value="Bacteria"/>
</dbReference>
<dbReference type="Pfam" id="PF13288">
    <property type="entry name" value="DXPR_C"/>
    <property type="match status" value="1"/>
</dbReference>
<dbReference type="InterPro" id="IPR036169">
    <property type="entry name" value="DXPR_C_sf"/>
</dbReference>
<comment type="catalytic activity">
    <reaction evidence="8">
        <text>2-C-methyl-D-erythritol 4-phosphate + NADP(+) = 1-deoxy-D-xylulose 5-phosphate + NADPH + H(+)</text>
        <dbReference type="Rhea" id="RHEA:13717"/>
        <dbReference type="ChEBI" id="CHEBI:15378"/>
        <dbReference type="ChEBI" id="CHEBI:57783"/>
        <dbReference type="ChEBI" id="CHEBI:57792"/>
        <dbReference type="ChEBI" id="CHEBI:58262"/>
        <dbReference type="ChEBI" id="CHEBI:58349"/>
        <dbReference type="EC" id="1.1.1.267"/>
    </reaction>
    <physiologicalReaction direction="right-to-left" evidence="8">
        <dbReference type="Rhea" id="RHEA:13719"/>
    </physiologicalReaction>
</comment>
<dbReference type="InterPro" id="IPR036291">
    <property type="entry name" value="NAD(P)-bd_dom_sf"/>
</dbReference>
<dbReference type="Proteomes" id="UP000009881">
    <property type="component" value="Unassembled WGS sequence"/>
</dbReference>
<feature type="binding site" evidence="9">
    <location>
        <position position="151"/>
    </location>
    <ligand>
        <name>NADPH</name>
        <dbReference type="ChEBI" id="CHEBI:57783"/>
    </ligand>
</feature>
<feature type="binding site" evidence="9">
    <location>
        <position position="175"/>
    </location>
    <ligand>
        <name>Mn(2+)</name>
        <dbReference type="ChEBI" id="CHEBI:29035"/>
    </ligand>
</feature>
<keyword evidence="4 9" id="KW-0521">NADP</keyword>
<proteinExistence type="inferred from homology"/>
<feature type="binding site" evidence="9">
    <location>
        <position position="177"/>
    </location>
    <ligand>
        <name>Mn(2+)</name>
        <dbReference type="ChEBI" id="CHEBI:29035"/>
    </ligand>
</feature>
<dbReference type="RefSeq" id="WP_009540265.1">
    <property type="nucleotide sequence ID" value="NZ_ANHY01000007.1"/>
</dbReference>
<dbReference type="GO" id="GO:0030145">
    <property type="term" value="F:manganese ion binding"/>
    <property type="evidence" value="ECO:0007669"/>
    <property type="project" value="TreeGrafter"/>
</dbReference>
<dbReference type="InterPro" id="IPR003821">
    <property type="entry name" value="DXP_reductoisomerase"/>
</dbReference>
<feature type="binding site" evidence="9">
    <location>
        <position position="246"/>
    </location>
    <ligand>
        <name>Mn(2+)</name>
        <dbReference type="ChEBI" id="CHEBI:29035"/>
    </ligand>
</feature>
<keyword evidence="14" id="KW-0413">Isomerase</keyword>
<dbReference type="Pfam" id="PF08436">
    <property type="entry name" value="DXP_redisom_C"/>
    <property type="match status" value="1"/>
</dbReference>
<feature type="binding site" evidence="9">
    <location>
        <position position="230"/>
    </location>
    <ligand>
        <name>NADPH</name>
        <dbReference type="ChEBI" id="CHEBI:57783"/>
    </ligand>
</feature>
<keyword evidence="7 9" id="KW-0414">Isoprene biosynthesis</keyword>
<feature type="binding site" evidence="9">
    <location>
        <position position="66"/>
    </location>
    <ligand>
        <name>NADPH</name>
        <dbReference type="ChEBI" id="CHEBI:57783"/>
    </ligand>
</feature>
<comment type="similarity">
    <text evidence="2 9">Belongs to the DXR family.</text>
</comment>
<evidence type="ECO:0000256" key="9">
    <source>
        <dbReference type="HAMAP-Rule" id="MF_00183"/>
    </source>
</evidence>
<feature type="domain" description="1-deoxy-D-xylulose 5-phosphate reductoisomerase C-terminal" evidence="12">
    <location>
        <begin position="171"/>
        <end position="254"/>
    </location>
</feature>
<comment type="caution">
    <text evidence="9">Lacks conserved residue(s) required for the propagation of feature annotation.</text>
</comment>
<feature type="binding site" evidence="9">
    <location>
        <position position="243"/>
    </location>
    <ligand>
        <name>1-deoxy-D-xylulose 5-phosphate</name>
        <dbReference type="ChEBI" id="CHEBI:57792"/>
    </ligand>
</feature>
<keyword evidence="15" id="KW-1185">Reference proteome</keyword>
<feature type="binding site" evidence="9">
    <location>
        <position position="242"/>
    </location>
    <ligand>
        <name>1-deoxy-D-xylulose 5-phosphate</name>
        <dbReference type="ChEBI" id="CHEBI:57792"/>
    </ligand>
</feature>
<sequence>MVTSSTTAHSAKPATAKAGATEGPSADAPRRVTVLGSTGSIGCNTIDLIDRNRDAYDVVALTANGNVDVLAEQALRLRPEVAVVADEDKYAALKERLAGSGIEAAAGCAAVTEAAARDADWVMSAIVGAAGLEPTLAAIRRGCVVGLANKETLVCAGALVMAEVEKYGATLLPVDSEHSAIFQVFDFEQAQRVSRIVLTASGGPFREWEREAMEAVTPAQAVAHPNWSMGAKISVDSATMMNKGLELIEAAHLFPVPEDRIEILVHPQSVIHSMVEYVDASMLAQLGTPDMRTPIAFALAWPARMAAPSPRLDLAAVAQLTFQAPDTERFPALRLARAALQSGGAVPTLLNAANEVAVARFLAGEIGFLDIARSVETVLERVGSMPLATLEDVAAADAEARRLAATVTPRARAAAE</sequence>
<feature type="binding site" evidence="9">
    <location>
        <position position="40"/>
    </location>
    <ligand>
        <name>NADPH</name>
        <dbReference type="ChEBI" id="CHEBI:57783"/>
    </ligand>
</feature>
<dbReference type="UniPathway" id="UPA00056">
    <property type="reaction ID" value="UER00092"/>
</dbReference>
<evidence type="ECO:0000259" key="12">
    <source>
        <dbReference type="Pfam" id="PF08436"/>
    </source>
</evidence>
<evidence type="ECO:0000256" key="6">
    <source>
        <dbReference type="ARBA" id="ARBA00023211"/>
    </source>
</evidence>
<comment type="caution">
    <text evidence="14">The sequence shown here is derived from an EMBL/GenBank/DDBJ whole genome shotgun (WGS) entry which is preliminary data.</text>
</comment>
<dbReference type="OrthoDB" id="9806546at2"/>
<comment type="pathway">
    <text evidence="1 9">Isoprenoid biosynthesis; isopentenyl diphosphate biosynthesis via DXP pathway; isopentenyl diphosphate from 1-deoxy-D-xylulose 5-phosphate: step 1/6.</text>
</comment>
<feature type="binding site" evidence="9">
    <location>
        <position position="177"/>
    </location>
    <ligand>
        <name>1-deoxy-D-xylulose 5-phosphate</name>
        <dbReference type="ChEBI" id="CHEBI:57792"/>
    </ligand>
</feature>
<keyword evidence="9" id="KW-0460">Magnesium</keyword>
<dbReference type="PATRIC" id="fig|1238182.3.peg.1819"/>
<dbReference type="InterPro" id="IPR013644">
    <property type="entry name" value="DXP_reductoisomerase_C"/>
</dbReference>
<organism evidence="14 15">
    <name type="scientific">Caenispirillum salinarum AK4</name>
    <dbReference type="NCBI Taxonomy" id="1238182"/>
    <lineage>
        <taxon>Bacteria</taxon>
        <taxon>Pseudomonadati</taxon>
        <taxon>Pseudomonadota</taxon>
        <taxon>Alphaproteobacteria</taxon>
        <taxon>Rhodospirillales</taxon>
        <taxon>Novispirillaceae</taxon>
        <taxon>Caenispirillum</taxon>
    </lineage>
</organism>
<dbReference type="PANTHER" id="PTHR30525">
    <property type="entry name" value="1-DEOXY-D-XYLULOSE 5-PHOSPHATE REDUCTOISOMERASE"/>
    <property type="match status" value="1"/>
</dbReference>
<feature type="binding site" evidence="9">
    <location>
        <position position="237"/>
    </location>
    <ligand>
        <name>1-deoxy-D-xylulose 5-phosphate</name>
        <dbReference type="ChEBI" id="CHEBI:57792"/>
    </ligand>
</feature>
<feature type="binding site" evidence="9">
    <location>
        <position position="38"/>
    </location>
    <ligand>
        <name>NADPH</name>
        <dbReference type="ChEBI" id="CHEBI:57783"/>
    </ligand>
</feature>
<feature type="domain" description="1-deoxy-D-xylulose 5-phosphate reductoisomerase N-terminal" evidence="11">
    <location>
        <begin position="32"/>
        <end position="157"/>
    </location>
</feature>
<dbReference type="Gene3D" id="1.10.1740.10">
    <property type="match status" value="1"/>
</dbReference>
<evidence type="ECO:0000256" key="3">
    <source>
        <dbReference type="ARBA" id="ARBA00022723"/>
    </source>
</evidence>
<evidence type="ECO:0000256" key="4">
    <source>
        <dbReference type="ARBA" id="ARBA00022857"/>
    </source>
</evidence>
<dbReference type="GO" id="GO:0016853">
    <property type="term" value="F:isomerase activity"/>
    <property type="evidence" value="ECO:0007669"/>
    <property type="project" value="UniProtKB-KW"/>
</dbReference>
<dbReference type="PIRSF" id="PIRSF006205">
    <property type="entry name" value="Dxp_reductismrs"/>
    <property type="match status" value="1"/>
</dbReference>
<evidence type="ECO:0000313" key="15">
    <source>
        <dbReference type="Proteomes" id="UP000009881"/>
    </source>
</evidence>
<keyword evidence="3 9" id="KW-0479">Metal-binding</keyword>
<feature type="binding site" evidence="9">
    <location>
        <position position="176"/>
    </location>
    <ligand>
        <name>1-deoxy-D-xylulose 5-phosphate</name>
        <dbReference type="ChEBI" id="CHEBI:57792"/>
    </ligand>
</feature>